<reference evidence="7 8" key="1">
    <citation type="submission" date="2016-12" db="EMBL/GenBank/DDBJ databases">
        <title>Trade-off between light-utilization and light-protection in marine flavobacteria.</title>
        <authorList>
            <person name="Kumagai Y."/>
            <person name="Yoshizawa S."/>
            <person name="Kogure K."/>
            <person name="Iwasaki W."/>
        </authorList>
    </citation>
    <scope>NUCLEOTIDE SEQUENCE [LARGE SCALE GENOMIC DNA]</scope>
    <source>
        <strain evidence="7 8">KCTC 12100</strain>
    </source>
</reference>
<dbReference type="AlphaFoldDB" id="A0A2P6CF60"/>
<comment type="caution">
    <text evidence="7">The sequence shown here is derived from an EMBL/GenBank/DDBJ whole genome shotgun (WGS) entry which is preliminary data.</text>
</comment>
<evidence type="ECO:0000313" key="8">
    <source>
        <dbReference type="Proteomes" id="UP000247345"/>
    </source>
</evidence>
<comment type="similarity">
    <text evidence="2">Belongs to the TMEM86 family.</text>
</comment>
<keyword evidence="5 6" id="KW-0472">Membrane</keyword>
<keyword evidence="8" id="KW-1185">Reference proteome</keyword>
<gene>
    <name evidence="7" type="ORF">BTO14_09830</name>
</gene>
<feature type="transmembrane region" description="Helical" evidence="6">
    <location>
        <begin position="7"/>
        <end position="26"/>
    </location>
</feature>
<dbReference type="PANTHER" id="PTHR31885">
    <property type="entry name" value="GH04784P"/>
    <property type="match status" value="1"/>
</dbReference>
<keyword evidence="4 6" id="KW-1133">Transmembrane helix</keyword>
<protein>
    <recommendedName>
        <fullName evidence="9">Lysoplasmalogenase</fullName>
    </recommendedName>
</protein>
<feature type="transmembrane region" description="Helical" evidence="6">
    <location>
        <begin position="193"/>
        <end position="213"/>
    </location>
</feature>
<keyword evidence="3 6" id="KW-0812">Transmembrane</keyword>
<proteinExistence type="inferred from homology"/>
<feature type="transmembrane region" description="Helical" evidence="6">
    <location>
        <begin position="56"/>
        <end position="74"/>
    </location>
</feature>
<comment type="subcellular location">
    <subcellularLocation>
        <location evidence="1">Membrane</location>
        <topology evidence="1">Multi-pass membrane protein</topology>
    </subcellularLocation>
</comment>
<evidence type="ECO:0000256" key="1">
    <source>
        <dbReference type="ARBA" id="ARBA00004141"/>
    </source>
</evidence>
<feature type="transmembrane region" description="Helical" evidence="6">
    <location>
        <begin position="109"/>
        <end position="128"/>
    </location>
</feature>
<dbReference type="GO" id="GO:0016020">
    <property type="term" value="C:membrane"/>
    <property type="evidence" value="ECO:0007669"/>
    <property type="project" value="UniProtKB-SubCell"/>
</dbReference>
<accession>A0A2P6CF60</accession>
<sequence>MKYQSNILSASALFLIIAVLQILGVLFNDTLAFVSSPFITISLVIVYLTSVNKVNLGYTAALFFSFWGDLFLLFKAEFFLFGLVFFLIAQVLFIKVSISFLIKKSFTKTVLSSIPFLIVLGSVVYVINERLGEMLFPIIVYGIVICSFGTITLLNYLQEKSTENLWLFLGAVFFILSDSLFVIHKFYDINEVYRVSITITYILAQYLICKAMIAKSTKA</sequence>
<dbReference type="OrthoDB" id="5651790at2"/>
<evidence type="ECO:0000256" key="2">
    <source>
        <dbReference type="ARBA" id="ARBA00007375"/>
    </source>
</evidence>
<evidence type="ECO:0000256" key="4">
    <source>
        <dbReference type="ARBA" id="ARBA00022989"/>
    </source>
</evidence>
<dbReference type="Pfam" id="PF07947">
    <property type="entry name" value="YhhN"/>
    <property type="match status" value="1"/>
</dbReference>
<dbReference type="RefSeq" id="WP_105049208.1">
    <property type="nucleotide sequence ID" value="NZ_CP150661.1"/>
</dbReference>
<feature type="transmembrane region" description="Helical" evidence="6">
    <location>
        <begin position="32"/>
        <end position="49"/>
    </location>
</feature>
<dbReference type="PANTHER" id="PTHR31885:SF6">
    <property type="entry name" value="GH04784P"/>
    <property type="match status" value="1"/>
</dbReference>
<evidence type="ECO:0000313" key="7">
    <source>
        <dbReference type="EMBL" id="PQJ73545.1"/>
    </source>
</evidence>
<evidence type="ECO:0000256" key="5">
    <source>
        <dbReference type="ARBA" id="ARBA00023136"/>
    </source>
</evidence>
<feature type="transmembrane region" description="Helical" evidence="6">
    <location>
        <begin position="80"/>
        <end position="102"/>
    </location>
</feature>
<dbReference type="Proteomes" id="UP000247345">
    <property type="component" value="Unassembled WGS sequence"/>
</dbReference>
<name>A0A2P6CF60_9FLAO</name>
<dbReference type="InterPro" id="IPR012506">
    <property type="entry name" value="TMEM86B-like"/>
</dbReference>
<evidence type="ECO:0000256" key="6">
    <source>
        <dbReference type="SAM" id="Phobius"/>
    </source>
</evidence>
<feature type="transmembrane region" description="Helical" evidence="6">
    <location>
        <begin position="166"/>
        <end position="187"/>
    </location>
</feature>
<feature type="transmembrane region" description="Helical" evidence="6">
    <location>
        <begin position="134"/>
        <end position="154"/>
    </location>
</feature>
<evidence type="ECO:0008006" key="9">
    <source>
        <dbReference type="Google" id="ProtNLM"/>
    </source>
</evidence>
<dbReference type="EMBL" id="MSCK01000001">
    <property type="protein sequence ID" value="PQJ73545.1"/>
    <property type="molecule type" value="Genomic_DNA"/>
</dbReference>
<organism evidence="7 8">
    <name type="scientific">Polaribacter butkevichii</name>
    <dbReference type="NCBI Taxonomy" id="218490"/>
    <lineage>
        <taxon>Bacteria</taxon>
        <taxon>Pseudomonadati</taxon>
        <taxon>Bacteroidota</taxon>
        <taxon>Flavobacteriia</taxon>
        <taxon>Flavobacteriales</taxon>
        <taxon>Flavobacteriaceae</taxon>
    </lineage>
</organism>
<evidence type="ECO:0000256" key="3">
    <source>
        <dbReference type="ARBA" id="ARBA00022692"/>
    </source>
</evidence>
<dbReference type="GO" id="GO:0016787">
    <property type="term" value="F:hydrolase activity"/>
    <property type="evidence" value="ECO:0007669"/>
    <property type="project" value="TreeGrafter"/>
</dbReference>